<feature type="region of interest" description="Disordered" evidence="1">
    <location>
        <begin position="53"/>
        <end position="88"/>
    </location>
</feature>
<dbReference type="EMBL" id="SRLO01000144">
    <property type="protein sequence ID" value="TNN71862.1"/>
    <property type="molecule type" value="Genomic_DNA"/>
</dbReference>
<sequence>MSRVDAPREEYCSVNASVIQTAEFARVHTVTRICCASKKASVSRRLALRKMFTRRSGFYPTTPRHPGEGEQRSGDGVAEQTGPQPAVG</sequence>
<evidence type="ECO:0000313" key="3">
    <source>
        <dbReference type="Proteomes" id="UP000314294"/>
    </source>
</evidence>
<organism evidence="2 3">
    <name type="scientific">Liparis tanakae</name>
    <name type="common">Tanaka's snailfish</name>
    <dbReference type="NCBI Taxonomy" id="230148"/>
    <lineage>
        <taxon>Eukaryota</taxon>
        <taxon>Metazoa</taxon>
        <taxon>Chordata</taxon>
        <taxon>Craniata</taxon>
        <taxon>Vertebrata</taxon>
        <taxon>Euteleostomi</taxon>
        <taxon>Actinopterygii</taxon>
        <taxon>Neopterygii</taxon>
        <taxon>Teleostei</taxon>
        <taxon>Neoteleostei</taxon>
        <taxon>Acanthomorphata</taxon>
        <taxon>Eupercaria</taxon>
        <taxon>Perciformes</taxon>
        <taxon>Cottioidei</taxon>
        <taxon>Cottales</taxon>
        <taxon>Liparidae</taxon>
        <taxon>Liparis</taxon>
    </lineage>
</organism>
<accession>A0A4Z2I3L5</accession>
<dbReference type="AlphaFoldDB" id="A0A4Z2I3L5"/>
<protein>
    <submittedName>
        <fullName evidence="2">Uncharacterized protein</fullName>
    </submittedName>
</protein>
<keyword evidence="3" id="KW-1185">Reference proteome</keyword>
<reference evidence="2 3" key="1">
    <citation type="submission" date="2019-03" db="EMBL/GenBank/DDBJ databases">
        <title>First draft genome of Liparis tanakae, snailfish: a comprehensive survey of snailfish specific genes.</title>
        <authorList>
            <person name="Kim W."/>
            <person name="Song I."/>
            <person name="Jeong J.-H."/>
            <person name="Kim D."/>
            <person name="Kim S."/>
            <person name="Ryu S."/>
            <person name="Song J.Y."/>
            <person name="Lee S.K."/>
        </authorList>
    </citation>
    <scope>NUCLEOTIDE SEQUENCE [LARGE SCALE GENOMIC DNA]</scope>
    <source>
        <tissue evidence="2">Muscle</tissue>
    </source>
</reference>
<proteinExistence type="predicted"/>
<name>A0A4Z2I3L5_9TELE</name>
<gene>
    <name evidence="2" type="ORF">EYF80_017869</name>
</gene>
<comment type="caution">
    <text evidence="2">The sequence shown here is derived from an EMBL/GenBank/DDBJ whole genome shotgun (WGS) entry which is preliminary data.</text>
</comment>
<dbReference type="Proteomes" id="UP000314294">
    <property type="component" value="Unassembled WGS sequence"/>
</dbReference>
<evidence type="ECO:0000256" key="1">
    <source>
        <dbReference type="SAM" id="MobiDB-lite"/>
    </source>
</evidence>
<evidence type="ECO:0000313" key="2">
    <source>
        <dbReference type="EMBL" id="TNN71862.1"/>
    </source>
</evidence>